<dbReference type="OrthoDB" id="9834885at2"/>
<proteinExistence type="predicted"/>
<protein>
    <submittedName>
        <fullName evidence="1">Uncharacterized protein</fullName>
    </submittedName>
</protein>
<dbReference type="Proteomes" id="UP000269923">
    <property type="component" value="Unassembled WGS sequence"/>
</dbReference>
<keyword evidence="2" id="KW-1185">Reference proteome</keyword>
<evidence type="ECO:0000313" key="1">
    <source>
        <dbReference type="EMBL" id="RRD90176.1"/>
    </source>
</evidence>
<name>A0A3P2A5N6_9NEIS</name>
<organism evidence="1 2">
    <name type="scientific">Conchiformibius steedae</name>
    <dbReference type="NCBI Taxonomy" id="153493"/>
    <lineage>
        <taxon>Bacteria</taxon>
        <taxon>Pseudomonadati</taxon>
        <taxon>Pseudomonadota</taxon>
        <taxon>Betaproteobacteria</taxon>
        <taxon>Neisseriales</taxon>
        <taxon>Neisseriaceae</taxon>
        <taxon>Conchiformibius</taxon>
    </lineage>
</organism>
<sequence>MNDLSKWIDSPLSILEEEPSNYYLILDLIEIIENKADKNILLDYLINKLINKQNHLDVIGYSFYLKSLLNNDSNQLNNCIYFLTTFNQNNYNIFTISIVAYAYYKLELFQDCLNELEKIPKKAFEQHEYNQIWRDLYNQELKICCLIKLKQNDKIEECFLEYLISISGVNEIDIPIPKSLIEIIIGTQA</sequence>
<dbReference type="EMBL" id="RQYC01000007">
    <property type="protein sequence ID" value="RRD90176.1"/>
    <property type="molecule type" value="Genomic_DNA"/>
</dbReference>
<dbReference type="RefSeq" id="WP_124794737.1">
    <property type="nucleotide sequence ID" value="NZ_RQYC01000007.1"/>
</dbReference>
<gene>
    <name evidence="1" type="ORF">EII21_05940</name>
</gene>
<accession>A0A3P2A5N6</accession>
<evidence type="ECO:0000313" key="2">
    <source>
        <dbReference type="Proteomes" id="UP000269923"/>
    </source>
</evidence>
<comment type="caution">
    <text evidence="1">The sequence shown here is derived from an EMBL/GenBank/DDBJ whole genome shotgun (WGS) entry which is preliminary data.</text>
</comment>
<reference evidence="1 2" key="1">
    <citation type="submission" date="2018-11" db="EMBL/GenBank/DDBJ databases">
        <title>Genomes From Bacteria Associated with the Canine Oral Cavity: a Test Case for Automated Genome-Based Taxonomic Assignment.</title>
        <authorList>
            <person name="Coil D.A."/>
            <person name="Jospin G."/>
            <person name="Darling A.E."/>
            <person name="Wallis C."/>
            <person name="Davis I.J."/>
            <person name="Harris S."/>
            <person name="Eisen J.A."/>
            <person name="Holcombe L.J."/>
            <person name="O'Flynn C."/>
        </authorList>
    </citation>
    <scope>NUCLEOTIDE SEQUENCE [LARGE SCALE GENOMIC DNA]</scope>
    <source>
        <strain evidence="1 2">COT-280</strain>
    </source>
</reference>
<dbReference type="AlphaFoldDB" id="A0A3P2A5N6"/>